<name>A0A1I0SJX9_9GAMM</name>
<dbReference type="InterPro" id="IPR046158">
    <property type="entry name" value="DUF6160"/>
</dbReference>
<evidence type="ECO:0000313" key="7">
    <source>
        <dbReference type="Proteomes" id="UP000461288"/>
    </source>
</evidence>
<dbReference type="Proteomes" id="UP000515591">
    <property type="component" value="Chromosome"/>
</dbReference>
<dbReference type="Proteomes" id="UP000461288">
    <property type="component" value="Unassembled WGS sequence"/>
</dbReference>
<proteinExistence type="predicted"/>
<feature type="chain" id="PRO_5044559288" evidence="1">
    <location>
        <begin position="26"/>
        <end position="185"/>
    </location>
</feature>
<evidence type="ECO:0000256" key="1">
    <source>
        <dbReference type="SAM" id="SignalP"/>
    </source>
</evidence>
<dbReference type="EMBL" id="WTFN01000005">
    <property type="protein sequence ID" value="MWK54968.1"/>
    <property type="molecule type" value="Genomic_DNA"/>
</dbReference>
<evidence type="ECO:0000313" key="5">
    <source>
        <dbReference type="EMBL" id="MDV3443529.1"/>
    </source>
</evidence>
<dbReference type="Proteomes" id="UP000501237">
    <property type="component" value="Chromosome"/>
</dbReference>
<evidence type="ECO:0000313" key="3">
    <source>
        <dbReference type="EMBL" id="BBT14247.1"/>
    </source>
</evidence>
<feature type="signal peptide" evidence="1">
    <location>
        <begin position="1"/>
        <end position="25"/>
    </location>
</feature>
<accession>A0A1I0SJX9</accession>
<reference evidence="6 7" key="2">
    <citation type="submission" date="2019-12" db="EMBL/GenBank/DDBJ databases">
        <title>Draft genome sequence of Pseudomonas otitidis recovered from a chicken carcass.</title>
        <authorList>
            <person name="Vieira T.R."/>
            <person name="Oliviera E.F.C."/>
            <person name="Silva N.M.V."/>
            <person name="Sambrano G.E."/>
            <person name="Cibulski S.P."/>
            <person name="Cardoso M.R.I."/>
        </authorList>
    </citation>
    <scope>NUCLEOTIDE SEQUENCE [LARGE SCALE GENOMIC DNA]</scope>
    <source>
        <strain evidence="6 7">25_K</strain>
    </source>
</reference>
<keyword evidence="1" id="KW-0732">Signal</keyword>
<dbReference type="EMBL" id="AP022213">
    <property type="protein sequence ID" value="BBT14247.1"/>
    <property type="molecule type" value="Genomic_DNA"/>
</dbReference>
<dbReference type="RefSeq" id="WP_074967103.1">
    <property type="nucleotide sequence ID" value="NZ_AP022213.1"/>
</dbReference>
<dbReference type="GeneID" id="57395504"/>
<protein>
    <submittedName>
        <fullName evidence="5">DUF6160 family protein</fullName>
    </submittedName>
</protein>
<dbReference type="KEGG" id="poj:PtoMrB4_02940"/>
<gene>
    <name evidence="6" type="ORF">GO594_03170</name>
    <name evidence="4" type="ORF">PtoMrB4_02940</name>
    <name evidence="5" type="ORF">R0G64_29370</name>
    <name evidence="3" type="ORF">WP8S17C03_02960</name>
</gene>
<evidence type="ECO:0000313" key="10">
    <source>
        <dbReference type="Proteomes" id="UP001273935"/>
    </source>
</evidence>
<keyword evidence="10" id="KW-1185">Reference proteome</keyword>
<dbReference type="Pfam" id="PF19657">
    <property type="entry name" value="DUF6160"/>
    <property type="match status" value="1"/>
</dbReference>
<evidence type="ECO:0000313" key="6">
    <source>
        <dbReference type="EMBL" id="MWK54968.1"/>
    </source>
</evidence>
<dbReference type="AlphaFoldDB" id="A0A1I0SJX9"/>
<evidence type="ECO:0000259" key="2">
    <source>
        <dbReference type="Pfam" id="PF19657"/>
    </source>
</evidence>
<feature type="domain" description="DUF6160" evidence="2">
    <location>
        <begin position="11"/>
        <end position="76"/>
    </location>
</feature>
<reference evidence="5 10" key="4">
    <citation type="submission" date="2023-10" db="EMBL/GenBank/DDBJ databases">
        <title>Pseudomonas otitidis isolated from a paediatric patient with cystic fibrosis in Chile.</title>
        <authorList>
            <person name="Amsteins-Romero L."/>
            <person name="Opazo-Capurro A."/>
            <person name="Matus-Kohler M."/>
            <person name="Gonzalez-Rocha G."/>
        </authorList>
    </citation>
    <scope>NUCLEOTIDE SEQUENCE [LARGE SCALE GENOMIC DNA]</scope>
    <source>
        <strain evidence="5 10">P-714</strain>
    </source>
</reference>
<dbReference type="EMBL" id="AP022642">
    <property type="protein sequence ID" value="BCA26317.1"/>
    <property type="molecule type" value="Genomic_DNA"/>
</dbReference>
<organism evidence="6 7">
    <name type="scientific">Metapseudomonas otitidis</name>
    <dbReference type="NCBI Taxonomy" id="319939"/>
    <lineage>
        <taxon>Bacteria</taxon>
        <taxon>Pseudomonadati</taxon>
        <taxon>Pseudomonadota</taxon>
        <taxon>Gammaproteobacteria</taxon>
        <taxon>Pseudomonadales</taxon>
        <taxon>Pseudomonadaceae</taxon>
        <taxon>Metapseudomonas</taxon>
    </lineage>
</organism>
<dbReference type="Proteomes" id="UP001273935">
    <property type="component" value="Unassembled WGS sequence"/>
</dbReference>
<reference evidence="4 8" key="3">
    <citation type="journal article" date="2020" name="Microbiol. Resour. Announc.">
        <title>Complete genome sequence of Pseudomonas otitidis strain MrB4, isolated from Lake Biwa in Japan.</title>
        <authorList>
            <person name="Miyazaki K."/>
            <person name="Hase E."/>
            <person name="Maruya T."/>
        </authorList>
    </citation>
    <scope>NUCLEOTIDE SEQUENCE [LARGE SCALE GENOMIC DNA]</scope>
    <source>
        <strain evidence="4 8">MrB4</strain>
    </source>
</reference>
<evidence type="ECO:0000313" key="9">
    <source>
        <dbReference type="Proteomes" id="UP000515591"/>
    </source>
</evidence>
<reference evidence="3 9" key="1">
    <citation type="submission" date="2019-12" db="EMBL/GenBank/DDBJ databases">
        <title>complete genome sequences of Pseudomonas otitidis str. WP8-S17-CRE-03 isolated from wastewater treatment plant effluent.</title>
        <authorList>
            <person name="Sekizuka T."/>
            <person name="Itokawa K."/>
            <person name="Yatsu K."/>
            <person name="Inamine Y."/>
            <person name="Kuroda M."/>
        </authorList>
    </citation>
    <scope>NUCLEOTIDE SEQUENCE [LARGE SCALE GENOMIC DNA]</scope>
    <source>
        <strain evidence="3 9">WP8-S17-CRE-03</strain>
    </source>
</reference>
<evidence type="ECO:0000313" key="8">
    <source>
        <dbReference type="Proteomes" id="UP000501237"/>
    </source>
</evidence>
<evidence type="ECO:0000313" key="4">
    <source>
        <dbReference type="EMBL" id="BCA26317.1"/>
    </source>
</evidence>
<sequence>MPITRKALPPLLACLTLLAANTSHADLQVLDNGQLGQVTGQSGLSIRLDVMSRIDRLTWTDDGGNASLRNIRIDNGCLSAADCPNGAGGSFALGPAQLGLTLPVFNVDQPTLMVDVIKNASGVEQMVLTLPDLTTINDQLIQSGLPAQRIRMRVAADMYVGESSLGSIEVRDIVDLRGTLKVWGH</sequence>
<dbReference type="EMBL" id="JAWJUL010000202">
    <property type="protein sequence ID" value="MDV3443529.1"/>
    <property type="molecule type" value="Genomic_DNA"/>
</dbReference>